<dbReference type="InterPro" id="IPR050327">
    <property type="entry name" value="Proton-linked_MCT"/>
</dbReference>
<evidence type="ECO:0000313" key="6">
    <source>
        <dbReference type="EMBL" id="KAF4467036.1"/>
    </source>
</evidence>
<feature type="transmembrane region" description="Helical" evidence="4">
    <location>
        <begin position="85"/>
        <end position="105"/>
    </location>
</feature>
<evidence type="ECO:0000256" key="4">
    <source>
        <dbReference type="SAM" id="Phobius"/>
    </source>
</evidence>
<evidence type="ECO:0000256" key="3">
    <source>
        <dbReference type="ARBA" id="ARBA00023180"/>
    </source>
</evidence>
<dbReference type="GO" id="GO:0016020">
    <property type="term" value="C:membrane"/>
    <property type="evidence" value="ECO:0007669"/>
    <property type="project" value="UniProtKB-SubCell"/>
</dbReference>
<organism evidence="6 7">
    <name type="scientific">Fusarium albosuccineum</name>
    <dbReference type="NCBI Taxonomy" id="1237068"/>
    <lineage>
        <taxon>Eukaryota</taxon>
        <taxon>Fungi</taxon>
        <taxon>Dikarya</taxon>
        <taxon>Ascomycota</taxon>
        <taxon>Pezizomycotina</taxon>
        <taxon>Sordariomycetes</taxon>
        <taxon>Hypocreomycetidae</taxon>
        <taxon>Hypocreales</taxon>
        <taxon>Nectriaceae</taxon>
        <taxon>Fusarium</taxon>
        <taxon>Fusarium decemcellulare species complex</taxon>
    </lineage>
</organism>
<feature type="transmembrane region" description="Helical" evidence="4">
    <location>
        <begin position="321"/>
        <end position="340"/>
    </location>
</feature>
<keyword evidence="4" id="KW-1133">Transmembrane helix</keyword>
<dbReference type="InterPro" id="IPR036259">
    <property type="entry name" value="MFS_trans_sf"/>
</dbReference>
<feature type="transmembrane region" description="Helical" evidence="4">
    <location>
        <begin position="33"/>
        <end position="53"/>
    </location>
</feature>
<dbReference type="Pfam" id="PF07690">
    <property type="entry name" value="MFS_1"/>
    <property type="match status" value="1"/>
</dbReference>
<comment type="similarity">
    <text evidence="2">Belongs to the major facilitator superfamily. Monocarboxylate porter (TC 2.A.1.13) family.</text>
</comment>
<feature type="transmembrane region" description="Helical" evidence="4">
    <location>
        <begin position="229"/>
        <end position="249"/>
    </location>
</feature>
<feature type="transmembrane region" description="Helical" evidence="4">
    <location>
        <begin position="289"/>
        <end position="309"/>
    </location>
</feature>
<evidence type="ECO:0000313" key="7">
    <source>
        <dbReference type="Proteomes" id="UP000554235"/>
    </source>
</evidence>
<sequence length="381" mass="40975">MVPPMGLLNTLAVLQAWISENELGGMAESKSGWIFSCYAFFITACGAQVGPIFDAYDIKLLILPGSISLVASLFFMSLSTEFYHFLLSFGVLGGISSSLLFNPSLSAIGHWFCKRRALATGVACTAGGIGGIVFSLIILYLTPRIGFPWAIRIVAFLSLGLFVVANTFLRKRIPHNKTAKAYIDFGLFRNVKFAVTVAAIFLVEFAVFIPYTYLCSYAMSSGFSSRDAYLLNVLLNTGAIPGRVLPGYIADRFGAFNTMCVTAFTCGAFILGLWLIAEGDHARVTAFSVLFGFWSGAAISLSPVCVSRVCRIEDYGKSNGMAYFVASFGALVGIPIAGALLDVGEDGYRKLIIFAGGFYMVACVAFCLARGIAGGWKPVMF</sequence>
<name>A0A8H4LDL5_9HYPO</name>
<keyword evidence="7" id="KW-1185">Reference proteome</keyword>
<dbReference type="PANTHER" id="PTHR11360">
    <property type="entry name" value="MONOCARBOXYLATE TRANSPORTER"/>
    <property type="match status" value="1"/>
</dbReference>
<evidence type="ECO:0000259" key="5">
    <source>
        <dbReference type="PROSITE" id="PS50850"/>
    </source>
</evidence>
<feature type="transmembrane region" description="Helical" evidence="4">
    <location>
        <begin position="147"/>
        <end position="169"/>
    </location>
</feature>
<feature type="transmembrane region" description="Helical" evidence="4">
    <location>
        <begin position="60"/>
        <end position="79"/>
    </location>
</feature>
<feature type="transmembrane region" description="Helical" evidence="4">
    <location>
        <begin position="256"/>
        <end position="277"/>
    </location>
</feature>
<dbReference type="PANTHER" id="PTHR11360:SF240">
    <property type="entry name" value="MONOCARBOXYLATE TRANSPORTER (EUROFUNG)-RELATED"/>
    <property type="match status" value="1"/>
</dbReference>
<feature type="domain" description="Major facilitator superfamily (MFS) profile" evidence="5">
    <location>
        <begin position="1"/>
        <end position="373"/>
    </location>
</feature>
<dbReference type="AlphaFoldDB" id="A0A8H4LDL5"/>
<dbReference type="InterPro" id="IPR020846">
    <property type="entry name" value="MFS_dom"/>
</dbReference>
<dbReference type="EMBL" id="JAADYS010000800">
    <property type="protein sequence ID" value="KAF4467036.1"/>
    <property type="molecule type" value="Genomic_DNA"/>
</dbReference>
<dbReference type="InterPro" id="IPR011701">
    <property type="entry name" value="MFS"/>
</dbReference>
<dbReference type="PROSITE" id="PS50850">
    <property type="entry name" value="MFS"/>
    <property type="match status" value="1"/>
</dbReference>
<evidence type="ECO:0000256" key="1">
    <source>
        <dbReference type="ARBA" id="ARBA00004141"/>
    </source>
</evidence>
<feature type="transmembrane region" description="Helical" evidence="4">
    <location>
        <begin position="190"/>
        <end position="209"/>
    </location>
</feature>
<feature type="transmembrane region" description="Helical" evidence="4">
    <location>
        <begin position="117"/>
        <end position="141"/>
    </location>
</feature>
<keyword evidence="3" id="KW-0325">Glycoprotein</keyword>
<dbReference type="OrthoDB" id="410267at2759"/>
<reference evidence="6 7" key="1">
    <citation type="submission" date="2020-01" db="EMBL/GenBank/DDBJ databases">
        <title>Identification and distribution of gene clusters putatively required for synthesis of sphingolipid metabolism inhibitors in phylogenetically diverse species of the filamentous fungus Fusarium.</title>
        <authorList>
            <person name="Kim H.-S."/>
            <person name="Busman M."/>
            <person name="Brown D.W."/>
            <person name="Divon H."/>
            <person name="Uhlig S."/>
            <person name="Proctor R.H."/>
        </authorList>
    </citation>
    <scope>NUCLEOTIDE SEQUENCE [LARGE SCALE GENOMIC DNA]</scope>
    <source>
        <strain evidence="6 7">NRRL 20459</strain>
    </source>
</reference>
<accession>A0A8H4LDL5</accession>
<dbReference type="Gene3D" id="1.20.1250.20">
    <property type="entry name" value="MFS general substrate transporter like domains"/>
    <property type="match status" value="1"/>
</dbReference>
<dbReference type="Proteomes" id="UP000554235">
    <property type="component" value="Unassembled WGS sequence"/>
</dbReference>
<keyword evidence="4" id="KW-0472">Membrane</keyword>
<feature type="transmembrane region" description="Helical" evidence="4">
    <location>
        <begin position="352"/>
        <end position="373"/>
    </location>
</feature>
<comment type="subcellular location">
    <subcellularLocation>
        <location evidence="1">Membrane</location>
        <topology evidence="1">Multi-pass membrane protein</topology>
    </subcellularLocation>
</comment>
<dbReference type="GO" id="GO:0022857">
    <property type="term" value="F:transmembrane transporter activity"/>
    <property type="evidence" value="ECO:0007669"/>
    <property type="project" value="InterPro"/>
</dbReference>
<protein>
    <submittedName>
        <fullName evidence="6">Riboflavin transporter MCH5</fullName>
    </submittedName>
</protein>
<keyword evidence="4" id="KW-0812">Transmembrane</keyword>
<dbReference type="SUPFAM" id="SSF103473">
    <property type="entry name" value="MFS general substrate transporter"/>
    <property type="match status" value="1"/>
</dbReference>
<comment type="caution">
    <text evidence="6">The sequence shown here is derived from an EMBL/GenBank/DDBJ whole genome shotgun (WGS) entry which is preliminary data.</text>
</comment>
<evidence type="ECO:0000256" key="2">
    <source>
        <dbReference type="ARBA" id="ARBA00006727"/>
    </source>
</evidence>
<gene>
    <name evidence="6" type="ORF">FALBO_6104</name>
</gene>
<proteinExistence type="inferred from homology"/>